<feature type="transmembrane region" description="Helical" evidence="7">
    <location>
        <begin position="130"/>
        <end position="150"/>
    </location>
</feature>
<evidence type="ECO:0000256" key="7">
    <source>
        <dbReference type="SAM" id="Phobius"/>
    </source>
</evidence>
<dbReference type="Proteomes" id="UP001375240">
    <property type="component" value="Unassembled WGS sequence"/>
</dbReference>
<reference evidence="9 10" key="1">
    <citation type="submission" date="2019-10" db="EMBL/GenBank/DDBJ databases">
        <authorList>
            <person name="Palmer J.M."/>
        </authorList>
    </citation>
    <scope>NUCLEOTIDE SEQUENCE [LARGE SCALE GENOMIC DNA]</scope>
    <source>
        <strain evidence="9 10">TWF696</strain>
    </source>
</reference>
<feature type="region of interest" description="Disordered" evidence="6">
    <location>
        <begin position="379"/>
        <end position="400"/>
    </location>
</feature>
<feature type="transmembrane region" description="Helical" evidence="7">
    <location>
        <begin position="412"/>
        <end position="431"/>
    </location>
</feature>
<evidence type="ECO:0000256" key="3">
    <source>
        <dbReference type="ARBA" id="ARBA00022692"/>
    </source>
</evidence>
<feature type="transmembrane region" description="Helical" evidence="7">
    <location>
        <begin position="100"/>
        <end position="118"/>
    </location>
</feature>
<dbReference type="EMBL" id="JAVHNQ010000002">
    <property type="protein sequence ID" value="KAK6354835.1"/>
    <property type="molecule type" value="Genomic_DNA"/>
</dbReference>
<comment type="subcellular location">
    <subcellularLocation>
        <location evidence="1">Membrane</location>
        <topology evidence="1">Multi-pass membrane protein</topology>
    </subcellularLocation>
</comment>
<feature type="transmembrane region" description="Helical" evidence="7">
    <location>
        <begin position="49"/>
        <end position="71"/>
    </location>
</feature>
<dbReference type="PANTHER" id="PTHR10383">
    <property type="entry name" value="SERINE INCORPORATOR"/>
    <property type="match status" value="1"/>
</dbReference>
<feature type="transmembrane region" description="Helical" evidence="7">
    <location>
        <begin position="162"/>
        <end position="182"/>
    </location>
</feature>
<accession>A0AAV9V728</accession>
<proteinExistence type="inferred from homology"/>
<dbReference type="Pfam" id="PF03348">
    <property type="entry name" value="Serinc"/>
    <property type="match status" value="1"/>
</dbReference>
<comment type="caution">
    <text evidence="9">The sequence shown here is derived from an EMBL/GenBank/DDBJ whole genome shotgun (WGS) entry which is preliminary data.</text>
</comment>
<dbReference type="InterPro" id="IPR005016">
    <property type="entry name" value="TDE1/TMS"/>
</dbReference>
<protein>
    <recommendedName>
        <fullName evidence="11">Membrane protein TMS1</fullName>
    </recommendedName>
</protein>
<evidence type="ECO:0008006" key="11">
    <source>
        <dbReference type="Google" id="ProtNLM"/>
    </source>
</evidence>
<name>A0AAV9V728_9PEZI</name>
<keyword evidence="4 7" id="KW-1133">Transmembrane helix</keyword>
<feature type="transmembrane region" description="Helical" evidence="7">
    <location>
        <begin position="203"/>
        <end position="227"/>
    </location>
</feature>
<feature type="signal peptide" evidence="8">
    <location>
        <begin position="1"/>
        <end position="22"/>
    </location>
</feature>
<evidence type="ECO:0000256" key="1">
    <source>
        <dbReference type="ARBA" id="ARBA00004141"/>
    </source>
</evidence>
<organism evidence="9 10">
    <name type="scientific">Orbilia brochopaga</name>
    <dbReference type="NCBI Taxonomy" id="3140254"/>
    <lineage>
        <taxon>Eukaryota</taxon>
        <taxon>Fungi</taxon>
        <taxon>Dikarya</taxon>
        <taxon>Ascomycota</taxon>
        <taxon>Pezizomycotina</taxon>
        <taxon>Orbiliomycetes</taxon>
        <taxon>Orbiliales</taxon>
        <taxon>Orbiliaceae</taxon>
        <taxon>Orbilia</taxon>
    </lineage>
</organism>
<evidence type="ECO:0000256" key="6">
    <source>
        <dbReference type="SAM" id="MobiDB-lite"/>
    </source>
</evidence>
<comment type="similarity">
    <text evidence="2">Belongs to the TDE1 family.</text>
</comment>
<evidence type="ECO:0000256" key="2">
    <source>
        <dbReference type="ARBA" id="ARBA00006665"/>
    </source>
</evidence>
<feature type="transmembrane region" description="Helical" evidence="7">
    <location>
        <begin position="15"/>
        <end position="37"/>
    </location>
</feature>
<feature type="transmembrane region" description="Helical" evidence="7">
    <location>
        <begin position="266"/>
        <end position="286"/>
    </location>
</feature>
<evidence type="ECO:0000256" key="5">
    <source>
        <dbReference type="ARBA" id="ARBA00023136"/>
    </source>
</evidence>
<evidence type="ECO:0000256" key="8">
    <source>
        <dbReference type="SAM" id="SignalP"/>
    </source>
</evidence>
<sequence length="479" mass="52072">MGALLSLPLMAVPSMTSMITMGASCCGAATCSAIFSSCGKCHNSTATRIVYALILTVNSIFSWIMLTPWIIKKLQKLTLDYMTIKCLGEDCYGFVAVHRFNFALGLFHFALALMLLGVRSTKNGRAAIQNGFWGPKILAWLGLIVLTFFIPEEFFVFWGNRVAIVGAGLFLFLGLILLVDLAHSWAETCLRKVDETDSNVWRFVLVGSTLGMYIVSIVLTVIMYVFFGKGDCSMNISAITINMLLAIVVSAMSIHPAVQEANSQAGLAQSSMVAVYCTYLTMSAVAMEPDDQHCNPWLRARGTRTASIVIGALLTLLTIAYTTTRAATQGFAMGSNGAAGSGYHALGDDAHDLVTQEPSRHAMRQEVLRRAVAEGALPASALDDDDDDSDSEDAGENSVDDEKGRVQYNYSLFHVIFMLATAWVATLLTMSLEQDKEGDFTPVGRTYAASWTKIVSAWACYGLYAWSLIAPVVFPDRFG</sequence>
<feature type="compositionally biased region" description="Acidic residues" evidence="6">
    <location>
        <begin position="382"/>
        <end position="399"/>
    </location>
</feature>
<keyword evidence="5 7" id="KW-0472">Membrane</keyword>
<keyword evidence="10" id="KW-1185">Reference proteome</keyword>
<evidence type="ECO:0000313" key="9">
    <source>
        <dbReference type="EMBL" id="KAK6354835.1"/>
    </source>
</evidence>
<evidence type="ECO:0000313" key="10">
    <source>
        <dbReference type="Proteomes" id="UP001375240"/>
    </source>
</evidence>
<gene>
    <name evidence="9" type="ORF">TWF696_003967</name>
</gene>
<dbReference type="AlphaFoldDB" id="A0AAV9V728"/>
<keyword evidence="3 7" id="KW-0812">Transmembrane</keyword>
<feature type="transmembrane region" description="Helical" evidence="7">
    <location>
        <begin position="306"/>
        <end position="323"/>
    </location>
</feature>
<feature type="transmembrane region" description="Helical" evidence="7">
    <location>
        <begin position="233"/>
        <end position="254"/>
    </location>
</feature>
<feature type="chain" id="PRO_5043956576" description="Membrane protein TMS1" evidence="8">
    <location>
        <begin position="23"/>
        <end position="479"/>
    </location>
</feature>
<keyword evidence="8" id="KW-0732">Signal</keyword>
<evidence type="ECO:0000256" key="4">
    <source>
        <dbReference type="ARBA" id="ARBA00022989"/>
    </source>
</evidence>
<dbReference type="PANTHER" id="PTHR10383:SF9">
    <property type="entry name" value="SERINE INCORPORATOR, ISOFORM F"/>
    <property type="match status" value="1"/>
</dbReference>
<feature type="transmembrane region" description="Helical" evidence="7">
    <location>
        <begin position="451"/>
        <end position="474"/>
    </location>
</feature>
<dbReference type="GO" id="GO:0016020">
    <property type="term" value="C:membrane"/>
    <property type="evidence" value="ECO:0007669"/>
    <property type="project" value="UniProtKB-SubCell"/>
</dbReference>